<accession>A0A6B0UQL4</accession>
<evidence type="ECO:0000256" key="1">
    <source>
        <dbReference type="SAM" id="MobiDB-lite"/>
    </source>
</evidence>
<dbReference type="AlphaFoldDB" id="A0A6B0UQL4"/>
<evidence type="ECO:0000313" key="2">
    <source>
        <dbReference type="EMBL" id="MXU92059.1"/>
    </source>
</evidence>
<reference evidence="2" key="1">
    <citation type="submission" date="2019-12" db="EMBL/GenBank/DDBJ databases">
        <title>An insight into the sialome of adult female Ixodes ricinus ticks feeding for 6 days.</title>
        <authorList>
            <person name="Perner J."/>
            <person name="Ribeiro J.M.C."/>
        </authorList>
    </citation>
    <scope>NUCLEOTIDE SEQUENCE</scope>
    <source>
        <strain evidence="2">Semi-engorged</strain>
        <tissue evidence="2">Salivary glands</tissue>
    </source>
</reference>
<name>A0A6B0UQL4_IXORI</name>
<sequence>MALAALAPISTSSAESMSRHWTLDHEDALLSRGSSPSSAERPSSGDSKRLLRLRGSEPFFHRFRKSLRSRVHARNCSSLEVGLELRRSGRGDADAEDSASLAEEELLVLSRRSTEKRDCVLQRRLLES</sequence>
<protein>
    <submittedName>
        <fullName evidence="2">Uncharacterized protein</fullName>
    </submittedName>
</protein>
<feature type="region of interest" description="Disordered" evidence="1">
    <location>
        <begin position="27"/>
        <end position="48"/>
    </location>
</feature>
<proteinExistence type="predicted"/>
<feature type="compositionally biased region" description="Low complexity" evidence="1">
    <location>
        <begin position="30"/>
        <end position="45"/>
    </location>
</feature>
<dbReference type="EMBL" id="GIFC01009976">
    <property type="protein sequence ID" value="MXU92059.1"/>
    <property type="molecule type" value="Transcribed_RNA"/>
</dbReference>
<organism evidence="2">
    <name type="scientific">Ixodes ricinus</name>
    <name type="common">Common tick</name>
    <name type="synonym">Acarus ricinus</name>
    <dbReference type="NCBI Taxonomy" id="34613"/>
    <lineage>
        <taxon>Eukaryota</taxon>
        <taxon>Metazoa</taxon>
        <taxon>Ecdysozoa</taxon>
        <taxon>Arthropoda</taxon>
        <taxon>Chelicerata</taxon>
        <taxon>Arachnida</taxon>
        <taxon>Acari</taxon>
        <taxon>Parasitiformes</taxon>
        <taxon>Ixodida</taxon>
        <taxon>Ixodoidea</taxon>
        <taxon>Ixodidae</taxon>
        <taxon>Ixodinae</taxon>
        <taxon>Ixodes</taxon>
    </lineage>
</organism>